<comment type="caution">
    <text evidence="3">The sequence shown here is derived from an EMBL/GenBank/DDBJ whole genome shotgun (WGS) entry which is preliminary data.</text>
</comment>
<name>A0A846LL39_9ACTN</name>
<protein>
    <submittedName>
        <fullName evidence="2">LPS kinase</fullName>
    </submittedName>
</protein>
<keyword evidence="2" id="KW-0418">Kinase</keyword>
<feature type="domain" description="DUF4032" evidence="1">
    <location>
        <begin position="227"/>
        <end position="392"/>
    </location>
</feature>
<dbReference type="SUPFAM" id="SSF56112">
    <property type="entry name" value="Protein kinase-like (PK-like)"/>
    <property type="match status" value="1"/>
</dbReference>
<gene>
    <name evidence="3" type="ORF">FB380_002537</name>
    <name evidence="2" type="ORF">GCM10011589_40780</name>
</gene>
<dbReference type="InterPro" id="IPR011009">
    <property type="entry name" value="Kinase-like_dom_sf"/>
</dbReference>
<dbReference type="EMBL" id="JAAMPA010000001">
    <property type="protein sequence ID" value="NIH68091.1"/>
    <property type="molecule type" value="Genomic_DNA"/>
</dbReference>
<keyword evidence="2" id="KW-0808">Transferase</keyword>
<sequence>MRYLFRPPGTEAAGLLSLPWHQPLEEWDEDLLIEVPQRGISRHVVRFAASEGRVYALKEIAEPLARHEYALLAEFEGEGLPSVSVLGICVDRPDDQQAILVTRYLEYSMSYRYLFSGPRAADDPMKLLDTLVELLVRLHLAGVYWGDCSLSNTLFRLDAGTFTAYLVDAETAERHPTLSARKRAYDVDLARERVGAELMDLQSGELLSPEIDPIEIADSLPVRYQALWEEVTREEVFRADEQAIRVAERLQRINDLGFDVGEIELVTSGDGARLRVETRVAEPGQHRRELVRLTGLEVQENQAQRLLNDLWSYRAYLEQRGGRPVPETVAGHRWLTEVYQPVVGAVPDELAGRLEPAEVFHEVLEHRWFLSEQAGFDVGTWAAVRSYVQHVLPRTPVQLTTPSVRAHRSEPG</sequence>
<dbReference type="AlphaFoldDB" id="A0A846LL39"/>
<proteinExistence type="predicted"/>
<evidence type="ECO:0000313" key="5">
    <source>
        <dbReference type="Proteomes" id="UP000648663"/>
    </source>
</evidence>
<keyword evidence="5" id="KW-1185">Reference proteome</keyword>
<organism evidence="3 4">
    <name type="scientific">Modestobacter marinus</name>
    <dbReference type="NCBI Taxonomy" id="477641"/>
    <lineage>
        <taxon>Bacteria</taxon>
        <taxon>Bacillati</taxon>
        <taxon>Actinomycetota</taxon>
        <taxon>Actinomycetes</taxon>
        <taxon>Geodermatophilales</taxon>
        <taxon>Geodermatophilaceae</taxon>
        <taxon>Modestobacter</taxon>
    </lineage>
</organism>
<dbReference type="GO" id="GO:0016301">
    <property type="term" value="F:kinase activity"/>
    <property type="evidence" value="ECO:0007669"/>
    <property type="project" value="UniProtKB-KW"/>
</dbReference>
<dbReference type="EMBL" id="BMMI01000008">
    <property type="protein sequence ID" value="GGL80409.1"/>
    <property type="molecule type" value="Genomic_DNA"/>
</dbReference>
<evidence type="ECO:0000313" key="4">
    <source>
        <dbReference type="Proteomes" id="UP000552836"/>
    </source>
</evidence>
<reference evidence="5" key="2">
    <citation type="journal article" date="2019" name="Int. J. Syst. Evol. Microbiol.">
        <title>The Global Catalogue of Microorganisms (GCM) 10K type strain sequencing project: providing services to taxonomists for standard genome sequencing and annotation.</title>
        <authorList>
            <consortium name="The Broad Institute Genomics Platform"/>
            <consortium name="The Broad Institute Genome Sequencing Center for Infectious Disease"/>
            <person name="Wu L."/>
            <person name="Ma J."/>
        </authorList>
    </citation>
    <scope>NUCLEOTIDE SEQUENCE [LARGE SCALE GENOMIC DNA]</scope>
    <source>
        <strain evidence="5">CGMCC 4.5581</strain>
    </source>
</reference>
<accession>A0A846LL39</accession>
<evidence type="ECO:0000259" key="1">
    <source>
        <dbReference type="Pfam" id="PF13224"/>
    </source>
</evidence>
<reference evidence="2" key="1">
    <citation type="journal article" date="2014" name="Int. J. Syst. Evol. Microbiol.">
        <title>Complete genome of a new Firmicutes species belonging to the dominant human colonic microbiota ('Ruminococcus bicirculans') reveals two chromosomes and a selective capacity to utilize plant glucans.</title>
        <authorList>
            <consortium name="NISC Comparative Sequencing Program"/>
            <person name="Wegmann U."/>
            <person name="Louis P."/>
            <person name="Goesmann A."/>
            <person name="Henrissat B."/>
            <person name="Duncan S.H."/>
            <person name="Flint H.J."/>
        </authorList>
    </citation>
    <scope>NUCLEOTIDE SEQUENCE</scope>
    <source>
        <strain evidence="2">CGMCC 4.5581</strain>
    </source>
</reference>
<dbReference type="Pfam" id="PF13224">
    <property type="entry name" value="DUF4032"/>
    <property type="match status" value="1"/>
</dbReference>
<reference evidence="2" key="4">
    <citation type="submission" date="2024-05" db="EMBL/GenBank/DDBJ databases">
        <authorList>
            <person name="Sun Q."/>
            <person name="Zhou Y."/>
        </authorList>
    </citation>
    <scope>NUCLEOTIDE SEQUENCE</scope>
    <source>
        <strain evidence="2">CGMCC 4.5581</strain>
    </source>
</reference>
<dbReference type="RefSeq" id="WP_166755364.1">
    <property type="nucleotide sequence ID" value="NZ_BAABJU010000005.1"/>
</dbReference>
<dbReference type="Proteomes" id="UP000552836">
    <property type="component" value="Unassembled WGS sequence"/>
</dbReference>
<dbReference type="Proteomes" id="UP000648663">
    <property type="component" value="Unassembled WGS sequence"/>
</dbReference>
<evidence type="ECO:0000313" key="3">
    <source>
        <dbReference type="EMBL" id="NIH68091.1"/>
    </source>
</evidence>
<reference evidence="3 4" key="3">
    <citation type="submission" date="2020-02" db="EMBL/GenBank/DDBJ databases">
        <title>Sequencing the genomes of 1000 actinobacteria strains.</title>
        <authorList>
            <person name="Klenk H.-P."/>
        </authorList>
    </citation>
    <scope>NUCLEOTIDE SEQUENCE [LARGE SCALE GENOMIC DNA]</scope>
    <source>
        <strain evidence="3 4">DSM 45201</strain>
    </source>
</reference>
<dbReference type="Pfam" id="PF06293">
    <property type="entry name" value="Kdo"/>
    <property type="match status" value="1"/>
</dbReference>
<evidence type="ECO:0000313" key="2">
    <source>
        <dbReference type="EMBL" id="GGL80409.1"/>
    </source>
</evidence>
<dbReference type="InterPro" id="IPR025111">
    <property type="entry name" value="DUF4032"/>
</dbReference>